<reference evidence="2" key="1">
    <citation type="journal article" date="2015" name="Nature">
        <title>Complex archaea that bridge the gap between prokaryotes and eukaryotes.</title>
        <authorList>
            <person name="Spang A."/>
            <person name="Saw J.H."/>
            <person name="Jorgensen S.L."/>
            <person name="Zaremba-Niedzwiedzka K."/>
            <person name="Martijn J."/>
            <person name="Lind A.E."/>
            <person name="van Eijk R."/>
            <person name="Schleper C."/>
            <person name="Guy L."/>
            <person name="Ettema T.J."/>
        </authorList>
    </citation>
    <scope>NUCLEOTIDE SEQUENCE</scope>
</reference>
<evidence type="ECO:0000313" key="2">
    <source>
        <dbReference type="EMBL" id="KKL21432.1"/>
    </source>
</evidence>
<dbReference type="InterPro" id="IPR006342">
    <property type="entry name" value="FkbM_mtfrase"/>
</dbReference>
<gene>
    <name evidence="2" type="ORF">LCGC14_2445530</name>
</gene>
<feature type="non-terminal residue" evidence="2">
    <location>
        <position position="1"/>
    </location>
</feature>
<dbReference type="PANTHER" id="PTHR34203:SF15">
    <property type="entry name" value="SLL1173 PROTEIN"/>
    <property type="match status" value="1"/>
</dbReference>
<protein>
    <recommendedName>
        <fullName evidence="1">Methyltransferase FkbM domain-containing protein</fullName>
    </recommendedName>
</protein>
<dbReference type="SUPFAM" id="SSF53335">
    <property type="entry name" value="S-adenosyl-L-methionine-dependent methyltransferases"/>
    <property type="match status" value="1"/>
</dbReference>
<dbReference type="Pfam" id="PF05050">
    <property type="entry name" value="Methyltransf_21"/>
    <property type="match status" value="1"/>
</dbReference>
<dbReference type="InterPro" id="IPR029063">
    <property type="entry name" value="SAM-dependent_MTases_sf"/>
</dbReference>
<dbReference type="EMBL" id="LAZR01037735">
    <property type="protein sequence ID" value="KKL21432.1"/>
    <property type="molecule type" value="Genomic_DNA"/>
</dbReference>
<organism evidence="2">
    <name type="scientific">marine sediment metagenome</name>
    <dbReference type="NCBI Taxonomy" id="412755"/>
    <lineage>
        <taxon>unclassified sequences</taxon>
        <taxon>metagenomes</taxon>
        <taxon>ecological metagenomes</taxon>
    </lineage>
</organism>
<feature type="domain" description="Methyltransferase FkbM" evidence="1">
    <location>
        <begin position="81"/>
        <end position="231"/>
    </location>
</feature>
<sequence>PNTNILWKFSNSFFEKLYDSNQTIKVGKYSLKLFDLKPIGFPIKVYNVNVGIVYSFLLEQYRYNHNKIIEVQKEDIVIDAGGCWGDTALYFASKTGNFGKVFSFEFLERNLKIFNKNLNLNLNLKEIIEIINNPIWKDSNREINYYEDGVSGVVFFNNNKKKLSQKLITISIDDFVKEKNLRKIDFIKMDIEGAEIAALLGAKETLTKYRPKLAISVYHDIDHYYKIPNYINSLNLNYKFYLDHFSMNRAETILFGIVPKDKNGPK</sequence>
<dbReference type="AlphaFoldDB" id="A0A0F9C559"/>
<dbReference type="Gene3D" id="3.40.50.150">
    <property type="entry name" value="Vaccinia Virus protein VP39"/>
    <property type="match status" value="1"/>
</dbReference>
<dbReference type="InterPro" id="IPR052514">
    <property type="entry name" value="SAM-dependent_MTase"/>
</dbReference>
<proteinExistence type="predicted"/>
<evidence type="ECO:0000259" key="1">
    <source>
        <dbReference type="Pfam" id="PF05050"/>
    </source>
</evidence>
<accession>A0A0F9C559</accession>
<dbReference type="NCBIfam" id="TIGR01444">
    <property type="entry name" value="fkbM_fam"/>
    <property type="match status" value="1"/>
</dbReference>
<dbReference type="PANTHER" id="PTHR34203">
    <property type="entry name" value="METHYLTRANSFERASE, FKBM FAMILY PROTEIN"/>
    <property type="match status" value="1"/>
</dbReference>
<name>A0A0F9C559_9ZZZZ</name>
<comment type="caution">
    <text evidence="2">The sequence shown here is derived from an EMBL/GenBank/DDBJ whole genome shotgun (WGS) entry which is preliminary data.</text>
</comment>